<accession>A0A2M9Y7D8</accession>
<organism evidence="1 2">
    <name type="scientific">Leptospira saintgironsiae</name>
    <dbReference type="NCBI Taxonomy" id="2023183"/>
    <lineage>
        <taxon>Bacteria</taxon>
        <taxon>Pseudomonadati</taxon>
        <taxon>Spirochaetota</taxon>
        <taxon>Spirochaetia</taxon>
        <taxon>Leptospirales</taxon>
        <taxon>Leptospiraceae</taxon>
        <taxon>Leptospira</taxon>
    </lineage>
</organism>
<protein>
    <submittedName>
        <fullName evidence="1">Uncharacterized protein</fullName>
    </submittedName>
</protein>
<reference evidence="1 2" key="1">
    <citation type="submission" date="2017-07" db="EMBL/GenBank/DDBJ databases">
        <title>Leptospira spp. isolated from tropical soils.</title>
        <authorList>
            <person name="Thibeaux R."/>
            <person name="Iraola G."/>
            <person name="Ferres I."/>
            <person name="Bierque E."/>
            <person name="Girault D."/>
            <person name="Soupe-Gilbert M.-E."/>
            <person name="Picardeau M."/>
            <person name="Goarant C."/>
        </authorList>
    </citation>
    <scope>NUCLEOTIDE SEQUENCE [LARGE SCALE GENOMIC DNA]</scope>
    <source>
        <strain evidence="1 2">FH4-C-A2</strain>
    </source>
</reference>
<dbReference type="Proteomes" id="UP000231926">
    <property type="component" value="Unassembled WGS sequence"/>
</dbReference>
<sequence length="59" mass="6895">MQVVLIDSEYSAKHFSLRYKARKGRKAVEPKIDLDSALSSKVKFKTYIIKNKRKSRYCA</sequence>
<gene>
    <name evidence="1" type="ORF">CH362_18920</name>
</gene>
<dbReference type="AlphaFoldDB" id="A0A2M9Y7D8"/>
<keyword evidence="2" id="KW-1185">Reference proteome</keyword>
<evidence type="ECO:0000313" key="2">
    <source>
        <dbReference type="Proteomes" id="UP000231926"/>
    </source>
</evidence>
<dbReference type="EMBL" id="NPDR01000019">
    <property type="protein sequence ID" value="PJZ47500.1"/>
    <property type="molecule type" value="Genomic_DNA"/>
</dbReference>
<evidence type="ECO:0000313" key="1">
    <source>
        <dbReference type="EMBL" id="PJZ47500.1"/>
    </source>
</evidence>
<proteinExistence type="predicted"/>
<name>A0A2M9Y7D8_9LEPT</name>
<comment type="caution">
    <text evidence="1">The sequence shown here is derived from an EMBL/GenBank/DDBJ whole genome shotgun (WGS) entry which is preliminary data.</text>
</comment>